<dbReference type="RefSeq" id="WP_184142837.1">
    <property type="nucleotide sequence ID" value="NZ_JACHIK010000004.1"/>
</dbReference>
<evidence type="ECO:0000313" key="3">
    <source>
        <dbReference type="Proteomes" id="UP000535406"/>
    </source>
</evidence>
<evidence type="ECO:0000256" key="1">
    <source>
        <dbReference type="SAM" id="MobiDB-lite"/>
    </source>
</evidence>
<dbReference type="Proteomes" id="UP000535406">
    <property type="component" value="Unassembled WGS sequence"/>
</dbReference>
<reference evidence="2 3" key="1">
    <citation type="submission" date="2020-08" db="EMBL/GenBank/DDBJ databases">
        <title>Genomic Encyclopedia of Type Strains, Phase IV (KMG-IV): sequencing the most valuable type-strain genomes for metagenomic binning, comparative biology and taxonomic classification.</title>
        <authorList>
            <person name="Goeker M."/>
        </authorList>
    </citation>
    <scope>NUCLEOTIDE SEQUENCE [LARGE SCALE GENOMIC DNA]</scope>
    <source>
        <strain evidence="2 3">DSM 21319</strain>
    </source>
</reference>
<feature type="compositionally biased region" description="Basic and acidic residues" evidence="1">
    <location>
        <begin position="70"/>
        <end position="83"/>
    </location>
</feature>
<dbReference type="AlphaFoldDB" id="A0A7W7YTZ0"/>
<gene>
    <name evidence="2" type="ORF">HNQ66_001649</name>
</gene>
<accession>A0A7W7YTZ0</accession>
<organism evidence="2 3">
    <name type="scientific">Shinella fusca</name>
    <dbReference type="NCBI Taxonomy" id="544480"/>
    <lineage>
        <taxon>Bacteria</taxon>
        <taxon>Pseudomonadati</taxon>
        <taxon>Pseudomonadota</taxon>
        <taxon>Alphaproteobacteria</taxon>
        <taxon>Hyphomicrobiales</taxon>
        <taxon>Rhizobiaceae</taxon>
        <taxon>Shinella</taxon>
    </lineage>
</organism>
<feature type="compositionally biased region" description="Basic and acidic residues" evidence="1">
    <location>
        <begin position="31"/>
        <end position="49"/>
    </location>
</feature>
<name>A0A7W7YTZ0_9HYPH</name>
<sequence>MEQNGRSSVEIRQRRRNDLESHRSSPAVESLKQEQKKRPPKDALNEGLKETFPGSDPVSVTTTSIPAGRTDAEEAKKVRDEDN</sequence>
<proteinExistence type="predicted"/>
<comment type="caution">
    <text evidence="2">The sequence shown here is derived from an EMBL/GenBank/DDBJ whole genome shotgun (WGS) entry which is preliminary data.</text>
</comment>
<feature type="region of interest" description="Disordered" evidence="1">
    <location>
        <begin position="1"/>
        <end position="83"/>
    </location>
</feature>
<feature type="compositionally biased region" description="Basic and acidic residues" evidence="1">
    <location>
        <begin position="9"/>
        <end position="23"/>
    </location>
</feature>
<keyword evidence="3" id="KW-1185">Reference proteome</keyword>
<protein>
    <submittedName>
        <fullName evidence="2">Uncharacterized protein</fullName>
    </submittedName>
</protein>
<dbReference type="EMBL" id="JACHIK010000004">
    <property type="protein sequence ID" value="MBB5042253.1"/>
    <property type="molecule type" value="Genomic_DNA"/>
</dbReference>
<evidence type="ECO:0000313" key="2">
    <source>
        <dbReference type="EMBL" id="MBB5042253.1"/>
    </source>
</evidence>